<dbReference type="RefSeq" id="XP_020429106.1">
    <property type="nucleotide sequence ID" value="XM_020580519.1"/>
</dbReference>
<reference evidence="5 6" key="1">
    <citation type="journal article" date="2011" name="Genome Res.">
        <title>Phylogeny-wide analysis of social amoeba genomes highlights ancient origins for complex intercellular communication.</title>
        <authorList>
            <person name="Heidel A.J."/>
            <person name="Lawal H.M."/>
            <person name="Felder M."/>
            <person name="Schilde C."/>
            <person name="Helps N.R."/>
            <person name="Tunggal B."/>
            <person name="Rivero F."/>
            <person name="John U."/>
            <person name="Schleicher M."/>
            <person name="Eichinger L."/>
            <person name="Platzer M."/>
            <person name="Noegel A.A."/>
            <person name="Schaap P."/>
            <person name="Gloeckner G."/>
        </authorList>
    </citation>
    <scope>NUCLEOTIDE SEQUENCE [LARGE SCALE GENOMIC DNA]</scope>
    <source>
        <strain evidence="6">ATCC 26659 / Pp 5 / PN500</strain>
    </source>
</reference>
<dbReference type="GeneID" id="31365201"/>
<dbReference type="Pfam" id="PF00022">
    <property type="entry name" value="Actin"/>
    <property type="match status" value="1"/>
</dbReference>
<name>D3BNM4_HETP5</name>
<gene>
    <name evidence="5" type="ORF">PPL_09727</name>
</gene>
<organism evidence="5 6">
    <name type="scientific">Heterostelium pallidum (strain ATCC 26659 / Pp 5 / PN500)</name>
    <name type="common">Cellular slime mold</name>
    <name type="synonym">Polysphondylium pallidum</name>
    <dbReference type="NCBI Taxonomy" id="670386"/>
    <lineage>
        <taxon>Eukaryota</taxon>
        <taxon>Amoebozoa</taxon>
        <taxon>Evosea</taxon>
        <taxon>Eumycetozoa</taxon>
        <taxon>Dictyostelia</taxon>
        <taxon>Acytosteliales</taxon>
        <taxon>Acytosteliaceae</taxon>
        <taxon>Heterostelium</taxon>
    </lineage>
</organism>
<dbReference type="InterPro" id="IPR004000">
    <property type="entry name" value="Actin"/>
</dbReference>
<dbReference type="AlphaFoldDB" id="D3BNM4"/>
<feature type="domain" description="Glycosyl hydrolase family 30 TIM-barrel" evidence="4">
    <location>
        <begin position="87"/>
        <end position="386"/>
    </location>
</feature>
<dbReference type="EMBL" id="ADBJ01000044">
    <property type="protein sequence ID" value="EFA76975.1"/>
    <property type="molecule type" value="Genomic_DNA"/>
</dbReference>
<sequence length="588" mass="66446">MNIFKDIFNGCLLRLFDMDYNTSKIGDQSSGSSSTSQQPIQVWLTTFDQSFLFQRMNDIHFNSTSTKATSSSSSFNSKNDTIKYQRIYGYGAALTQSSAYLFSLLIEQNETNGLNVLKSLFDPVEGIGLSMIRVPASACDFSLTNYTYDDYTNDYKLVNLSIDADKQYTIPIIKQIQSINPNIKLIYSPWTAPKWMKSSNSLTSGELLSNMYDIYTDFFVSFLMKYKLEESIDIFGVTLQNEPLFQPFSYPGMYVPSDVAAQLVALLGTKLLAQPEVSDTRILIYDHNWIDLDYPLDILTDSDAYPYVNATAFHCYQGDVTNQSVLYNKYPEKEIHMTECSGGYWAPDFASDLAWNTNNLYMGAVQNWASSVLQWNLALDSNDGPTNNGCKNCRGLLTVDINNNSIKNDDGDNDDHQVLFNVEYYGLAHFRSIYLFDIGSCTSVIDVATDEKTESKFESVIGSNNENENRYYVGDEVQPRRDTLELSYPVQNGDITNWQAMETIYRHSFQKLEVDSKKQPVLLVETPNNSNVNREKMAQIMFEKFDVPSMYIANQAILTLYSAGHLTAVVLDSSDGVTSAVPVLMDMQ</sequence>
<comment type="similarity">
    <text evidence="1">Belongs to the glycosyl hydrolase 30 family.</text>
</comment>
<dbReference type="PRINTS" id="PR00190">
    <property type="entry name" value="ACTIN"/>
</dbReference>
<dbReference type="GO" id="GO:0005856">
    <property type="term" value="C:cytoskeleton"/>
    <property type="evidence" value="ECO:0007669"/>
    <property type="project" value="UniProtKB-ARBA"/>
</dbReference>
<evidence type="ECO:0000313" key="6">
    <source>
        <dbReference type="Proteomes" id="UP000001396"/>
    </source>
</evidence>
<dbReference type="PROSITE" id="PS00406">
    <property type="entry name" value="ACTINS_1"/>
    <property type="match status" value="1"/>
</dbReference>
<dbReference type="GO" id="GO:0016192">
    <property type="term" value="P:vesicle-mediated transport"/>
    <property type="evidence" value="ECO:0007669"/>
    <property type="project" value="UniProtKB-ARBA"/>
</dbReference>
<dbReference type="GO" id="GO:0016020">
    <property type="term" value="C:membrane"/>
    <property type="evidence" value="ECO:0007669"/>
    <property type="project" value="GOC"/>
</dbReference>
<dbReference type="GO" id="GO:0006680">
    <property type="term" value="P:glucosylceramide catabolic process"/>
    <property type="evidence" value="ECO:0007669"/>
    <property type="project" value="TreeGrafter"/>
</dbReference>
<dbReference type="Proteomes" id="UP000001396">
    <property type="component" value="Unassembled WGS sequence"/>
</dbReference>
<dbReference type="PANTHER" id="PTHR11069:SF23">
    <property type="entry name" value="LYSOSOMAL ACID GLUCOSYLCERAMIDASE"/>
    <property type="match status" value="1"/>
</dbReference>
<dbReference type="InParanoid" id="D3BNM4"/>
<evidence type="ECO:0000256" key="3">
    <source>
        <dbReference type="ARBA" id="ARBA00022801"/>
    </source>
</evidence>
<protein>
    <submittedName>
        <fullName evidence="5">Glycoside hydrolase family 30 protein</fullName>
    </submittedName>
</protein>
<evidence type="ECO:0000259" key="4">
    <source>
        <dbReference type="Pfam" id="PF02055"/>
    </source>
</evidence>
<dbReference type="STRING" id="670386.D3BNM4"/>
<evidence type="ECO:0000313" key="5">
    <source>
        <dbReference type="EMBL" id="EFA76975.1"/>
    </source>
</evidence>
<dbReference type="InterPro" id="IPR004001">
    <property type="entry name" value="Actin_CS"/>
</dbReference>
<dbReference type="Gene3D" id="3.30.420.40">
    <property type="match status" value="2"/>
</dbReference>
<evidence type="ECO:0000256" key="1">
    <source>
        <dbReference type="ARBA" id="ARBA00005382"/>
    </source>
</evidence>
<dbReference type="Pfam" id="PF02055">
    <property type="entry name" value="Glyco_hydro_30"/>
    <property type="match status" value="1"/>
</dbReference>
<dbReference type="InterPro" id="IPR001139">
    <property type="entry name" value="Glyco_hydro_30"/>
</dbReference>
<dbReference type="GO" id="GO:0004348">
    <property type="term" value="F:glucosylceramidase activity"/>
    <property type="evidence" value="ECO:0007669"/>
    <property type="project" value="InterPro"/>
</dbReference>
<dbReference type="InterPro" id="IPR043129">
    <property type="entry name" value="ATPase_NBD"/>
</dbReference>
<keyword evidence="3 5" id="KW-0378">Hydrolase</keyword>
<dbReference type="Gene3D" id="3.20.20.80">
    <property type="entry name" value="Glycosidases"/>
    <property type="match status" value="1"/>
</dbReference>
<keyword evidence="2" id="KW-0732">Signal</keyword>
<comment type="caution">
    <text evidence="5">The sequence shown here is derived from an EMBL/GenBank/DDBJ whole genome shotgun (WGS) entry which is preliminary data.</text>
</comment>
<keyword evidence="6" id="KW-1185">Reference proteome</keyword>
<dbReference type="SUPFAM" id="SSF51445">
    <property type="entry name" value="(Trans)glycosidases"/>
    <property type="match status" value="1"/>
</dbReference>
<accession>D3BNM4</accession>
<dbReference type="InterPro" id="IPR017853">
    <property type="entry name" value="GH"/>
</dbReference>
<proteinExistence type="inferred from homology"/>
<dbReference type="SUPFAM" id="SSF53067">
    <property type="entry name" value="Actin-like ATPase domain"/>
    <property type="match status" value="1"/>
</dbReference>
<dbReference type="PANTHER" id="PTHR11069">
    <property type="entry name" value="GLUCOSYLCERAMIDASE"/>
    <property type="match status" value="1"/>
</dbReference>
<dbReference type="FunFam" id="3.30.420.40:FF:000050">
    <property type="entry name" value="Actin, alpha skeletal muscle"/>
    <property type="match status" value="1"/>
</dbReference>
<evidence type="ECO:0000256" key="2">
    <source>
        <dbReference type="ARBA" id="ARBA00022729"/>
    </source>
</evidence>
<dbReference type="InterPro" id="IPR033453">
    <property type="entry name" value="Glyco_hydro_30_TIM-barrel"/>
</dbReference>